<proteinExistence type="predicted"/>
<name>A0A2N9HJF1_FAGSY</name>
<organism evidence="2">
    <name type="scientific">Fagus sylvatica</name>
    <name type="common">Beechnut</name>
    <dbReference type="NCBI Taxonomy" id="28930"/>
    <lineage>
        <taxon>Eukaryota</taxon>
        <taxon>Viridiplantae</taxon>
        <taxon>Streptophyta</taxon>
        <taxon>Embryophyta</taxon>
        <taxon>Tracheophyta</taxon>
        <taxon>Spermatophyta</taxon>
        <taxon>Magnoliopsida</taxon>
        <taxon>eudicotyledons</taxon>
        <taxon>Gunneridae</taxon>
        <taxon>Pentapetalae</taxon>
        <taxon>rosids</taxon>
        <taxon>fabids</taxon>
        <taxon>Fagales</taxon>
        <taxon>Fagaceae</taxon>
        <taxon>Fagus</taxon>
    </lineage>
</organism>
<dbReference type="AlphaFoldDB" id="A0A2N9HJF1"/>
<sequence length="329" mass="36723">MDDSGAILCQISPSKDMLDQVNDETEANIQIKRESESEIVECSEIHSALAIDTGTSATVMGDDSSNPYFLHHEESLLMSLVKQPLTEENYHSWSRLMVIALTAKNKIGFVNGNITAPSISSPLYNAWERCNAVVLLWLCNSLSKEIAASVIYLDTAREVWLHLKERYSQNNGTRVFELHKAIASLRQDQASVISYFAKLKGLWDELMSYRPIPDCSMCSCGALKTLVDYRQHEIVMKFLMGLNDSFSNVRGRILLMDPLPPINKVYSLVVQEERLREICSVSITAHVAEPMTLAANTKSLFGSKNTARKDTPVCIQCGITGHTVDKCLN</sequence>
<protein>
    <recommendedName>
        <fullName evidence="1">Retrotransposon Copia-like N-terminal domain-containing protein</fullName>
    </recommendedName>
</protein>
<evidence type="ECO:0000313" key="2">
    <source>
        <dbReference type="EMBL" id="SPD12065.1"/>
    </source>
</evidence>
<accession>A0A2N9HJF1</accession>
<gene>
    <name evidence="2" type="ORF">FSB_LOCUS39947</name>
</gene>
<dbReference type="EMBL" id="OIVN01003557">
    <property type="protein sequence ID" value="SPD12065.1"/>
    <property type="molecule type" value="Genomic_DNA"/>
</dbReference>
<dbReference type="PANTHER" id="PTHR37610">
    <property type="entry name" value="CCHC-TYPE DOMAIN-CONTAINING PROTEIN"/>
    <property type="match status" value="1"/>
</dbReference>
<feature type="domain" description="Retrotransposon Copia-like N-terminal" evidence="1">
    <location>
        <begin position="71"/>
        <end position="117"/>
    </location>
</feature>
<dbReference type="InterPro" id="IPR029472">
    <property type="entry name" value="Copia-like_N"/>
</dbReference>
<dbReference type="Pfam" id="PF14244">
    <property type="entry name" value="Retrotran_gag_3"/>
    <property type="match status" value="1"/>
</dbReference>
<evidence type="ECO:0000259" key="1">
    <source>
        <dbReference type="Pfam" id="PF14244"/>
    </source>
</evidence>
<reference evidence="2" key="1">
    <citation type="submission" date="2018-02" db="EMBL/GenBank/DDBJ databases">
        <authorList>
            <person name="Cohen D.B."/>
            <person name="Kent A.D."/>
        </authorList>
    </citation>
    <scope>NUCLEOTIDE SEQUENCE</scope>
</reference>
<dbReference type="PANTHER" id="PTHR37610:SF97">
    <property type="entry name" value="RETROTRANSPOSON GAG DOMAIN-CONTAINING PROTEIN"/>
    <property type="match status" value="1"/>
</dbReference>